<accession>C8VBN2</accession>
<reference evidence="3" key="1">
    <citation type="journal article" date="2005" name="Nature">
        <title>Sequencing of Aspergillus nidulans and comparative analysis with A. fumigatus and A. oryzae.</title>
        <authorList>
            <person name="Galagan J.E."/>
            <person name="Calvo S.E."/>
            <person name="Cuomo C."/>
            <person name="Ma L.J."/>
            <person name="Wortman J.R."/>
            <person name="Batzoglou S."/>
            <person name="Lee S.I."/>
            <person name="Basturkmen M."/>
            <person name="Spevak C.C."/>
            <person name="Clutterbuck J."/>
            <person name="Kapitonov V."/>
            <person name="Jurka J."/>
            <person name="Scazzocchio C."/>
            <person name="Farman M."/>
            <person name="Butler J."/>
            <person name="Purcell S."/>
            <person name="Harris S."/>
            <person name="Braus G.H."/>
            <person name="Draht O."/>
            <person name="Busch S."/>
            <person name="D'Enfert C."/>
            <person name="Bouchier C."/>
            <person name="Goldman G.H."/>
            <person name="Bell-Pedersen D."/>
            <person name="Griffiths-Jones S."/>
            <person name="Doonan J.H."/>
            <person name="Yu J."/>
            <person name="Vienken K."/>
            <person name="Pain A."/>
            <person name="Freitag M."/>
            <person name="Selker E.U."/>
            <person name="Archer D.B."/>
            <person name="Penalva M.A."/>
            <person name="Oakley B.R."/>
            <person name="Momany M."/>
            <person name="Tanaka T."/>
            <person name="Kumagai T."/>
            <person name="Asai K."/>
            <person name="Machida M."/>
            <person name="Nierman W.C."/>
            <person name="Denning D.W."/>
            <person name="Caddick M."/>
            <person name="Hynes M."/>
            <person name="Paoletti M."/>
            <person name="Fischer R."/>
            <person name="Miller B."/>
            <person name="Dyer P."/>
            <person name="Sachs M.S."/>
            <person name="Osmani S.A."/>
            <person name="Birren B.W."/>
        </authorList>
    </citation>
    <scope>NUCLEOTIDE SEQUENCE [LARGE SCALE GENOMIC DNA]</scope>
    <source>
        <strain evidence="3">FGSC A4 / ATCC 38163 / CBS 112.46 / NRRL 194 / M139</strain>
    </source>
</reference>
<dbReference type="VEuPathDB" id="FungiDB:AN7546"/>
<dbReference type="HOGENOM" id="CLU_1627018_0_0_1"/>
<reference evidence="3" key="2">
    <citation type="journal article" date="2009" name="Fungal Genet. Biol.">
        <title>The 2008 update of the Aspergillus nidulans genome annotation: a community effort.</title>
        <authorList>
            <person name="Wortman J.R."/>
            <person name="Gilsenan J.M."/>
            <person name="Joardar V."/>
            <person name="Deegan J."/>
            <person name="Clutterbuck J."/>
            <person name="Andersen M.R."/>
            <person name="Archer D."/>
            <person name="Bencina M."/>
            <person name="Braus G."/>
            <person name="Coutinho P."/>
            <person name="von Dohren H."/>
            <person name="Doonan J."/>
            <person name="Driessen A.J."/>
            <person name="Durek P."/>
            <person name="Espeso E."/>
            <person name="Fekete E."/>
            <person name="Flipphi M."/>
            <person name="Estrada C.G."/>
            <person name="Geysens S."/>
            <person name="Goldman G."/>
            <person name="de Groot P.W."/>
            <person name="Hansen K."/>
            <person name="Harris S.D."/>
            <person name="Heinekamp T."/>
            <person name="Helmstaedt K."/>
            <person name="Henrissat B."/>
            <person name="Hofmann G."/>
            <person name="Homan T."/>
            <person name="Horio T."/>
            <person name="Horiuchi H."/>
            <person name="James S."/>
            <person name="Jones M."/>
            <person name="Karaffa L."/>
            <person name="Karanyi Z."/>
            <person name="Kato M."/>
            <person name="Keller N."/>
            <person name="Kelly D.E."/>
            <person name="Kiel J.A."/>
            <person name="Kim J.M."/>
            <person name="van der Klei I.J."/>
            <person name="Klis F.M."/>
            <person name="Kovalchuk A."/>
            <person name="Krasevec N."/>
            <person name="Kubicek C.P."/>
            <person name="Liu B."/>
            <person name="Maccabe A."/>
            <person name="Meyer V."/>
            <person name="Mirabito P."/>
            <person name="Miskei M."/>
            <person name="Mos M."/>
            <person name="Mullins J."/>
            <person name="Nelson D.R."/>
            <person name="Nielsen J."/>
            <person name="Oakley B.R."/>
            <person name="Osmani S.A."/>
            <person name="Pakula T."/>
            <person name="Paszewski A."/>
            <person name="Paulsen I."/>
            <person name="Pilsyk S."/>
            <person name="Pocsi I."/>
            <person name="Punt P.J."/>
            <person name="Ram A.F."/>
            <person name="Ren Q."/>
            <person name="Robellet X."/>
            <person name="Robson G."/>
            <person name="Seiboth B."/>
            <person name="van Solingen P."/>
            <person name="Specht T."/>
            <person name="Sun J."/>
            <person name="Taheri-Talesh N."/>
            <person name="Takeshita N."/>
            <person name="Ussery D."/>
            <person name="vanKuyk P.A."/>
            <person name="Visser H."/>
            <person name="van de Vondervoort P.J."/>
            <person name="de Vries R.P."/>
            <person name="Walton J."/>
            <person name="Xiang X."/>
            <person name="Xiong Y."/>
            <person name="Zeng A.P."/>
            <person name="Brandt B.W."/>
            <person name="Cornell M.J."/>
            <person name="van den Hondel C.A."/>
            <person name="Visser J."/>
            <person name="Oliver S.G."/>
            <person name="Turner G."/>
        </authorList>
    </citation>
    <scope>GENOME REANNOTATION</scope>
    <source>
        <strain evidence="3">FGSC A4 / ATCC 38163 / CBS 112.46 / NRRL 194 / M139</strain>
    </source>
</reference>
<dbReference type="RefSeq" id="XP_680815.1">
    <property type="nucleotide sequence ID" value="XM_675723.1"/>
</dbReference>
<feature type="region of interest" description="Disordered" evidence="1">
    <location>
        <begin position="25"/>
        <end position="45"/>
    </location>
</feature>
<dbReference type="Proteomes" id="UP000000560">
    <property type="component" value="Chromosome IV"/>
</dbReference>
<dbReference type="KEGG" id="ani:ANIA_07546"/>
<name>Q5AVY4_EMENI</name>
<evidence type="ECO:0000256" key="1">
    <source>
        <dbReference type="SAM" id="MobiDB-lite"/>
    </source>
</evidence>
<organism evidence="2 3">
    <name type="scientific">Emericella nidulans (strain FGSC A4 / ATCC 38163 / CBS 112.46 / NRRL 194 / M139)</name>
    <name type="common">Aspergillus nidulans</name>
    <dbReference type="NCBI Taxonomy" id="227321"/>
    <lineage>
        <taxon>Eukaryota</taxon>
        <taxon>Fungi</taxon>
        <taxon>Dikarya</taxon>
        <taxon>Ascomycota</taxon>
        <taxon>Pezizomycotina</taxon>
        <taxon>Eurotiomycetes</taxon>
        <taxon>Eurotiomycetidae</taxon>
        <taxon>Eurotiales</taxon>
        <taxon>Aspergillaceae</taxon>
        <taxon>Aspergillus</taxon>
        <taxon>Aspergillus subgen. Nidulantes</taxon>
    </lineage>
</organism>
<evidence type="ECO:0000313" key="2">
    <source>
        <dbReference type="EMBL" id="CBF79607.1"/>
    </source>
</evidence>
<protein>
    <submittedName>
        <fullName evidence="2">Uncharacterized protein</fullName>
    </submittedName>
</protein>
<feature type="compositionally biased region" description="Basic and acidic residues" evidence="1">
    <location>
        <begin position="26"/>
        <end position="38"/>
    </location>
</feature>
<evidence type="ECO:0000313" key="3">
    <source>
        <dbReference type="Proteomes" id="UP000000560"/>
    </source>
</evidence>
<accession>Q5AVY4</accession>
<dbReference type="EMBL" id="BN001304">
    <property type="protein sequence ID" value="CBF79607.1"/>
    <property type="molecule type" value="Genomic_DNA"/>
</dbReference>
<dbReference type="AlphaFoldDB" id="Q5AVY4"/>
<proteinExistence type="predicted"/>
<dbReference type="GeneID" id="2869509"/>
<gene>
    <name evidence="2" type="ORF">ANIA_07546</name>
</gene>
<keyword evidence="3" id="KW-1185">Reference proteome</keyword>
<dbReference type="InParanoid" id="Q5AVY4"/>
<sequence length="163" mass="18241">MCSMLALPRWDCSYSQTLSCTPTRISKADSKSQIRKDAPTPTAPNCTFDVSRQPRVRGFWPFSGVPFRLRSVFQRSQSTRGEGKCSEPGDARLAWEKKVILSPSRYSLVLSNHDSHKPRASREHLKQLPAPSLQPPASSGSVHWQPPRRLETIAISEVPGCRI</sequence>
<feature type="compositionally biased region" description="Basic and acidic residues" evidence="1">
    <location>
        <begin position="113"/>
        <end position="126"/>
    </location>
</feature>
<feature type="region of interest" description="Disordered" evidence="1">
    <location>
        <begin position="112"/>
        <end position="146"/>
    </location>
</feature>
<feature type="compositionally biased region" description="Low complexity" evidence="1">
    <location>
        <begin position="127"/>
        <end position="141"/>
    </location>
</feature>